<name>A0A1B0WME7_9CAUD</name>
<organism evidence="1 2">
    <name type="scientific">Flavobacterium phage 1H</name>
    <dbReference type="NCBI Taxonomy" id="1792272"/>
    <lineage>
        <taxon>Viruses</taxon>
        <taxon>Duplodnaviria</taxon>
        <taxon>Heunggongvirae</taxon>
        <taxon>Uroviricota</taxon>
        <taxon>Caudoviricetes</taxon>
        <taxon>Duneviridae</taxon>
        <taxon>Unahavirus</taxon>
        <taxon>Unahavirus uv1H</taxon>
    </lineage>
</organism>
<dbReference type="Proteomes" id="UP000207627">
    <property type="component" value="Segment"/>
</dbReference>
<protein>
    <submittedName>
        <fullName evidence="1">Uncharacterized protein</fullName>
    </submittedName>
</protein>
<sequence>MLKNTKLSTMMASMMALVGISKPPIVEGKVEFDEEASNKLKEALSAEIFEKAIKAFNQDLAESNQAEDIKSSVEGILKELEIPQAQLEDIVAKAKSSGGADALSMIKAVQSSLTEYKANQEKIIKRLENSAEDDTPVDTVTKQKIKEAMKHNATHLFASGKDYDAIDISRPWNKAAAEGLTVSATDFSSDVVINKLNSETELYFRENPTEIQSLHRDNFMLPDFWPKRLNVSDRIASGTILTAEITQGRKFGWLPKNIQEIEAEEGKIYPVQIDAEWEGAKLQEIETSWLNMMNKEGSQPEKMSFVRFLVGELMKRARVEDRISTLNGIFVQTPKNATVAGRFINRQNGLFQQLWKARDIDKKFRAFSKGEITPANVYDYFHSDDEADLGMLKRLPQEVLASTNLVFYIHYKVWTWYKAKYKELNGTNMDYKGMPEHFEDYPNIRVQTFVDQENPSFVFATFTDNIEILENVPAEKSSYRFQTLLRKIYLLADYKLGIRIIHIGRQMKEGDPAEFKVQSVWSNDVPIFLEDKFIPVYDKATGIVAVDYRNIQVTEDWKTNITEFTGLKAGQVIKVRGNESMPVSKKVVNGDKIKLTGGADFSLGSGGMLTLLVKSDLTVSELKRTDTVPSSPSTDVLFVSNSIDANTGSIFKYAGSANVTIADINKGVNLKSITIYGSETPNITVTIHDVASLIKVGTDVVLTGADKFIELIKVDGIWYKGNSNV</sequence>
<dbReference type="RefSeq" id="YP_009321849.1">
    <property type="nucleotide sequence ID" value="NC_031911.1"/>
</dbReference>
<proteinExistence type="predicted"/>
<dbReference type="EMBL" id="KU599889">
    <property type="protein sequence ID" value="ANB41057.1"/>
    <property type="molecule type" value="Genomic_DNA"/>
</dbReference>
<evidence type="ECO:0000313" key="1">
    <source>
        <dbReference type="EMBL" id="ANB41057.1"/>
    </source>
</evidence>
<reference evidence="1 2" key="1">
    <citation type="submission" date="2016-01" db="EMBL/GenBank/DDBJ databases">
        <title>Molecular aspects and genomic diversity of bacteriophages-specific to fish pathogen Flavobacterium psychrophilum.</title>
        <authorList>
            <person name="Castillo D."/>
            <person name="Middelboe M."/>
        </authorList>
    </citation>
    <scope>NUCLEOTIDE SEQUENCE [LARGE SCALE GENOMIC DNA]</scope>
</reference>
<evidence type="ECO:0000313" key="2">
    <source>
        <dbReference type="Proteomes" id="UP000207627"/>
    </source>
</evidence>
<dbReference type="OrthoDB" id="439at10239"/>
<accession>A0A1B0WME7</accession>
<dbReference type="KEGG" id="vg:30307349"/>
<dbReference type="GeneID" id="30307349"/>
<keyword evidence="2" id="KW-1185">Reference proteome</keyword>